<reference evidence="1 2" key="1">
    <citation type="submission" date="2017-04" db="EMBL/GenBank/DDBJ databases">
        <authorList>
            <person name="Afonso C.L."/>
            <person name="Miller P.J."/>
            <person name="Scott M.A."/>
            <person name="Spackman E."/>
            <person name="Goraichik I."/>
            <person name="Dimitrov K.M."/>
            <person name="Suarez D.L."/>
            <person name="Swayne D.E."/>
        </authorList>
    </citation>
    <scope>NUCLEOTIDE SEQUENCE [LARGE SCALE GENOMIC DNA]</scope>
    <source>
        <strain evidence="1 2">DSM 26133</strain>
    </source>
</reference>
<sequence length="252" mass="29252">MFSFNLQSPNSNYVLKSGEQIQVNPDGWSELKSIPIRSNLENCFNPIISSLGREVYFLGKTDSVNHLFRISKRDNLYHVFDSTFNEFANITLPVWGEPEKLSFDIPKGHWIVDFAGPKDDFAQFLLLGNKDDTLLYNVKLNWEDDYNKYKFELMRFDDPSGNTFDLKPYLSSIDNIYLGSGYLCFDKWGQIYFSKRGKSTWSWPKKIEVAGFKKNSRLIGFEVSSQDYYTTYLYFHAIDSAGNLGIKHIKKP</sequence>
<evidence type="ECO:0000313" key="2">
    <source>
        <dbReference type="Proteomes" id="UP000192472"/>
    </source>
</evidence>
<accession>A0A1W2G857</accession>
<dbReference type="STRING" id="692418.SAMN04488029_0863"/>
<keyword evidence="2" id="KW-1185">Reference proteome</keyword>
<evidence type="ECO:0000313" key="1">
    <source>
        <dbReference type="EMBL" id="SMD32518.1"/>
    </source>
</evidence>
<protein>
    <submittedName>
        <fullName evidence="1">Uncharacterized protein</fullName>
    </submittedName>
</protein>
<proteinExistence type="predicted"/>
<organism evidence="1 2">
    <name type="scientific">Reichenbachiella faecimaris</name>
    <dbReference type="NCBI Taxonomy" id="692418"/>
    <lineage>
        <taxon>Bacteria</taxon>
        <taxon>Pseudomonadati</taxon>
        <taxon>Bacteroidota</taxon>
        <taxon>Cytophagia</taxon>
        <taxon>Cytophagales</taxon>
        <taxon>Reichenbachiellaceae</taxon>
        <taxon>Reichenbachiella</taxon>
    </lineage>
</organism>
<name>A0A1W2G857_REIFA</name>
<dbReference type="AlphaFoldDB" id="A0A1W2G857"/>
<gene>
    <name evidence="1" type="ORF">SAMN04488029_0863</name>
</gene>
<dbReference type="RefSeq" id="WP_139793732.1">
    <property type="nucleotide sequence ID" value="NZ_FWYF01000001.1"/>
</dbReference>
<dbReference type="Proteomes" id="UP000192472">
    <property type="component" value="Unassembled WGS sequence"/>
</dbReference>
<dbReference type="EMBL" id="FWYF01000001">
    <property type="protein sequence ID" value="SMD32518.1"/>
    <property type="molecule type" value="Genomic_DNA"/>
</dbReference>